<dbReference type="SUPFAM" id="SSF53098">
    <property type="entry name" value="Ribonuclease H-like"/>
    <property type="match status" value="1"/>
</dbReference>
<dbReference type="InterPro" id="IPR036397">
    <property type="entry name" value="RNaseH_sf"/>
</dbReference>
<accession>A0A1F7UMK0</accession>
<sequence>MARHLSVGIDEAGRGCVIGPLVVACVAADEADRKWFWTNNVRDSKIVPPKQRDELAKRIKDRCWFELRVAHPLEIDEAVRDRSRTLNGLELEIMADLLREFRDEYPERDALALVDAPSINAQGFLEKLYSASGWDDMEHLYAKHEADRTDRTVAAASILAKTERERLIAKIKNECGVDFGSGYCHDERTINHLQTAPQNATYVRWTWATVRPQPLLK</sequence>
<feature type="binding site" evidence="11">
    <location>
        <position position="10"/>
    </location>
    <ligand>
        <name>a divalent metal cation</name>
        <dbReference type="ChEBI" id="CHEBI:60240"/>
    </ligand>
</feature>
<comment type="cofactor">
    <cofactor evidence="2">
        <name>Mg(2+)</name>
        <dbReference type="ChEBI" id="CHEBI:18420"/>
    </cofactor>
</comment>
<dbReference type="GO" id="GO:0005737">
    <property type="term" value="C:cytoplasm"/>
    <property type="evidence" value="ECO:0007669"/>
    <property type="project" value="UniProtKB-SubCell"/>
</dbReference>
<evidence type="ECO:0000256" key="6">
    <source>
        <dbReference type="ARBA" id="ARBA00022490"/>
    </source>
</evidence>
<evidence type="ECO:0000256" key="10">
    <source>
        <dbReference type="ARBA" id="ARBA00022801"/>
    </source>
</evidence>
<dbReference type="InterPro" id="IPR024567">
    <property type="entry name" value="RNase_HII/HIII_dom"/>
</dbReference>
<dbReference type="PROSITE" id="PS51975">
    <property type="entry name" value="RNASE_H_2"/>
    <property type="match status" value="1"/>
</dbReference>
<evidence type="ECO:0000256" key="3">
    <source>
        <dbReference type="ARBA" id="ARBA00004065"/>
    </source>
</evidence>
<dbReference type="InterPro" id="IPR001352">
    <property type="entry name" value="RNase_HII/HIII"/>
</dbReference>
<keyword evidence="9 11" id="KW-0255">Endonuclease</keyword>
<dbReference type="InterPro" id="IPR023160">
    <property type="entry name" value="RNase_HII_hlx-loop-hlx_cap_dom"/>
</dbReference>
<evidence type="ECO:0000313" key="14">
    <source>
        <dbReference type="EMBL" id="OGL79513.1"/>
    </source>
</evidence>
<dbReference type="InterPro" id="IPR012337">
    <property type="entry name" value="RNaseH-like_sf"/>
</dbReference>
<dbReference type="GO" id="GO:0003723">
    <property type="term" value="F:RNA binding"/>
    <property type="evidence" value="ECO:0007669"/>
    <property type="project" value="UniProtKB-UniRule"/>
</dbReference>
<dbReference type="InterPro" id="IPR004649">
    <property type="entry name" value="RNase_H2_suA"/>
</dbReference>
<dbReference type="PANTHER" id="PTHR10954:SF23">
    <property type="entry name" value="RIBONUCLEASE"/>
    <property type="match status" value="1"/>
</dbReference>
<keyword evidence="6" id="KW-0963">Cytoplasm</keyword>
<comment type="cofactor">
    <cofactor evidence="11">
        <name>Mn(2+)</name>
        <dbReference type="ChEBI" id="CHEBI:29035"/>
    </cofactor>
    <cofactor evidence="11">
        <name>Mg(2+)</name>
        <dbReference type="ChEBI" id="CHEBI:18420"/>
    </cofactor>
    <text evidence="11">Manganese or magnesium. Binds 1 divalent metal ion per monomer in the absence of substrate. May bind a second metal ion after substrate binding.</text>
</comment>
<dbReference type="PANTHER" id="PTHR10954">
    <property type="entry name" value="RIBONUCLEASE H2 SUBUNIT A"/>
    <property type="match status" value="1"/>
</dbReference>
<organism evidence="14 15">
    <name type="scientific">Candidatus Uhrbacteria bacterium RIFCSPHIGHO2_12_FULL_60_25</name>
    <dbReference type="NCBI Taxonomy" id="1802399"/>
    <lineage>
        <taxon>Bacteria</taxon>
        <taxon>Candidatus Uhriibacteriota</taxon>
    </lineage>
</organism>
<evidence type="ECO:0000256" key="1">
    <source>
        <dbReference type="ARBA" id="ARBA00000077"/>
    </source>
</evidence>
<protein>
    <recommendedName>
        <fullName evidence="12">Ribonuclease</fullName>
        <ecNumber evidence="12">3.1.26.4</ecNumber>
    </recommendedName>
</protein>
<dbReference type="PROSITE" id="PS51257">
    <property type="entry name" value="PROKAR_LIPOPROTEIN"/>
    <property type="match status" value="1"/>
</dbReference>
<feature type="binding site" evidence="11">
    <location>
        <position position="11"/>
    </location>
    <ligand>
        <name>a divalent metal cation</name>
        <dbReference type="ChEBI" id="CHEBI:60240"/>
    </ligand>
</feature>
<dbReference type="Gene3D" id="3.30.420.10">
    <property type="entry name" value="Ribonuclease H-like superfamily/Ribonuclease H"/>
    <property type="match status" value="1"/>
</dbReference>
<keyword evidence="8 11" id="KW-0479">Metal-binding</keyword>
<evidence type="ECO:0000256" key="8">
    <source>
        <dbReference type="ARBA" id="ARBA00022723"/>
    </source>
</evidence>
<name>A0A1F7UMK0_9BACT</name>
<comment type="catalytic activity">
    <reaction evidence="1 11 12">
        <text>Endonucleolytic cleavage to 5'-phosphomonoester.</text>
        <dbReference type="EC" id="3.1.26.4"/>
    </reaction>
</comment>
<keyword evidence="7 11" id="KW-0540">Nuclease</keyword>
<feature type="binding site" evidence="11">
    <location>
        <position position="115"/>
    </location>
    <ligand>
        <name>a divalent metal cation</name>
        <dbReference type="ChEBI" id="CHEBI:60240"/>
    </ligand>
</feature>
<evidence type="ECO:0000256" key="2">
    <source>
        <dbReference type="ARBA" id="ARBA00001946"/>
    </source>
</evidence>
<dbReference type="GO" id="GO:0004523">
    <property type="term" value="F:RNA-DNA hybrid ribonuclease activity"/>
    <property type="evidence" value="ECO:0007669"/>
    <property type="project" value="UniProtKB-UniRule"/>
</dbReference>
<dbReference type="Gene3D" id="1.10.10.460">
    <property type="entry name" value="Ribonuclease hii. Domain 2"/>
    <property type="match status" value="1"/>
</dbReference>
<comment type="subcellular location">
    <subcellularLocation>
        <location evidence="4">Cytoplasm</location>
    </subcellularLocation>
</comment>
<comment type="caution">
    <text evidence="14">The sequence shown here is derived from an EMBL/GenBank/DDBJ whole genome shotgun (WGS) entry which is preliminary data.</text>
</comment>
<feature type="domain" description="RNase H type-2" evidence="13">
    <location>
        <begin position="4"/>
        <end position="217"/>
    </location>
</feature>
<evidence type="ECO:0000313" key="15">
    <source>
        <dbReference type="Proteomes" id="UP000176603"/>
    </source>
</evidence>
<dbReference type="GO" id="GO:0006298">
    <property type="term" value="P:mismatch repair"/>
    <property type="evidence" value="ECO:0007669"/>
    <property type="project" value="TreeGrafter"/>
</dbReference>
<dbReference type="NCBIfam" id="TIGR00729">
    <property type="entry name" value="ribonuclease HII"/>
    <property type="match status" value="1"/>
</dbReference>
<keyword evidence="10 11" id="KW-0378">Hydrolase</keyword>
<gene>
    <name evidence="14" type="ORF">A3E39_00125</name>
</gene>
<dbReference type="GO" id="GO:0046872">
    <property type="term" value="F:metal ion binding"/>
    <property type="evidence" value="ECO:0007669"/>
    <property type="project" value="UniProtKB-KW"/>
</dbReference>
<evidence type="ECO:0000256" key="4">
    <source>
        <dbReference type="ARBA" id="ARBA00004496"/>
    </source>
</evidence>
<comment type="similarity">
    <text evidence="5">Belongs to the RNase HII family. RnhC subfamily.</text>
</comment>
<evidence type="ECO:0000256" key="11">
    <source>
        <dbReference type="PROSITE-ProRule" id="PRU01319"/>
    </source>
</evidence>
<evidence type="ECO:0000256" key="5">
    <source>
        <dbReference type="ARBA" id="ARBA00008378"/>
    </source>
</evidence>
<dbReference type="Proteomes" id="UP000176603">
    <property type="component" value="Unassembled WGS sequence"/>
</dbReference>
<dbReference type="GO" id="GO:0032299">
    <property type="term" value="C:ribonuclease H2 complex"/>
    <property type="evidence" value="ECO:0007669"/>
    <property type="project" value="TreeGrafter"/>
</dbReference>
<dbReference type="GO" id="GO:0043137">
    <property type="term" value="P:DNA replication, removal of RNA primer"/>
    <property type="evidence" value="ECO:0007669"/>
    <property type="project" value="TreeGrafter"/>
</dbReference>
<evidence type="ECO:0000259" key="13">
    <source>
        <dbReference type="PROSITE" id="PS51975"/>
    </source>
</evidence>
<dbReference type="EC" id="3.1.26.4" evidence="12"/>
<evidence type="ECO:0000256" key="7">
    <source>
        <dbReference type="ARBA" id="ARBA00022722"/>
    </source>
</evidence>
<dbReference type="EMBL" id="MGEH01000007">
    <property type="protein sequence ID" value="OGL79513.1"/>
    <property type="molecule type" value="Genomic_DNA"/>
</dbReference>
<dbReference type="AlphaFoldDB" id="A0A1F7UMK0"/>
<reference evidence="14 15" key="1">
    <citation type="journal article" date="2016" name="Nat. Commun.">
        <title>Thousands of microbial genomes shed light on interconnected biogeochemical processes in an aquifer system.</title>
        <authorList>
            <person name="Anantharaman K."/>
            <person name="Brown C.T."/>
            <person name="Hug L.A."/>
            <person name="Sharon I."/>
            <person name="Castelle C.J."/>
            <person name="Probst A.J."/>
            <person name="Thomas B.C."/>
            <person name="Singh A."/>
            <person name="Wilkins M.J."/>
            <person name="Karaoz U."/>
            <person name="Brodie E.L."/>
            <person name="Williams K.H."/>
            <person name="Hubbard S.S."/>
            <person name="Banfield J.F."/>
        </authorList>
    </citation>
    <scope>NUCLEOTIDE SEQUENCE [LARGE SCALE GENOMIC DNA]</scope>
</reference>
<dbReference type="STRING" id="1802399.A3E39_00125"/>
<dbReference type="Pfam" id="PF01351">
    <property type="entry name" value="RNase_HII"/>
    <property type="match status" value="1"/>
</dbReference>
<evidence type="ECO:0000256" key="9">
    <source>
        <dbReference type="ARBA" id="ARBA00022759"/>
    </source>
</evidence>
<comment type="function">
    <text evidence="3 12">Endonuclease that specifically degrades the RNA of RNA-DNA hybrids.</text>
</comment>
<proteinExistence type="inferred from homology"/>
<evidence type="ECO:0000256" key="12">
    <source>
        <dbReference type="RuleBase" id="RU003515"/>
    </source>
</evidence>